<dbReference type="Proteomes" id="UP000006866">
    <property type="component" value="Chromosome"/>
</dbReference>
<evidence type="ECO:0000256" key="1">
    <source>
        <dbReference type="SAM" id="Phobius"/>
    </source>
</evidence>
<evidence type="ECO:0000313" key="3">
    <source>
        <dbReference type="Proteomes" id="UP000006866"/>
    </source>
</evidence>
<feature type="transmembrane region" description="Helical" evidence="1">
    <location>
        <begin position="163"/>
        <end position="180"/>
    </location>
</feature>
<protein>
    <recommendedName>
        <fullName evidence="4">O-antigen polymerase</fullName>
    </recommendedName>
</protein>
<evidence type="ECO:0000313" key="2">
    <source>
        <dbReference type="EMBL" id="ADO76492.1"/>
    </source>
</evidence>
<reference evidence="3" key="1">
    <citation type="submission" date="2010-10" db="EMBL/GenBank/DDBJ databases">
        <title>The complete genome of Halanaerobium praevalens DSM 2228.</title>
        <authorList>
            <consortium name="US DOE Joint Genome Institute (JGI-PGF)"/>
            <person name="Lucas S."/>
            <person name="Copeland A."/>
            <person name="Lapidus A."/>
            <person name="Glavina del Rio T."/>
            <person name="Dalin E."/>
            <person name="Tice H."/>
            <person name="Bruce D."/>
            <person name="Goodwin L."/>
            <person name="Pitluck S."/>
            <person name="Kyrpides N."/>
            <person name="Mavromatis K."/>
            <person name="Ivanova N."/>
            <person name="Ovchinnikova G."/>
            <person name="Chertkov O."/>
            <person name="Detter J.C."/>
            <person name="Han C."/>
            <person name="Larimer F."/>
            <person name="Land M."/>
            <person name="Hauser L."/>
            <person name="Markowitz V."/>
            <person name="Cheng J.-F."/>
            <person name="Hugenholtz P."/>
            <person name="Woyke T."/>
            <person name="Wu D."/>
            <person name="Tindall B."/>
            <person name="Pomrenke H.G."/>
            <person name="Brambilla E."/>
            <person name="Klenk H.-P."/>
            <person name="Eisen J.A."/>
        </authorList>
    </citation>
    <scope>NUCLEOTIDE SEQUENCE [LARGE SCALE GENOMIC DNA]</scope>
    <source>
        <strain evidence="3">ATCC 33744 / DSM 2228 / GSL</strain>
    </source>
</reference>
<feature type="transmembrane region" description="Helical" evidence="1">
    <location>
        <begin position="130"/>
        <end position="147"/>
    </location>
</feature>
<feature type="transmembrane region" description="Helical" evidence="1">
    <location>
        <begin position="339"/>
        <end position="372"/>
    </location>
</feature>
<gene>
    <name evidence="2" type="ordered locus">Hprae_0336</name>
</gene>
<keyword evidence="1" id="KW-0812">Transmembrane</keyword>
<feature type="transmembrane region" description="Helical" evidence="1">
    <location>
        <begin position="192"/>
        <end position="221"/>
    </location>
</feature>
<dbReference type="AlphaFoldDB" id="E3DNF4"/>
<dbReference type="STRING" id="572479.Hprae_0336"/>
<keyword evidence="1" id="KW-1133">Transmembrane helix</keyword>
<reference evidence="2 3" key="2">
    <citation type="journal article" date="2011" name="Stand. Genomic Sci.">
        <title>Complete genome sequence of the extremely halophilic Halanaerobium praevalens type strain (GSL).</title>
        <authorList>
            <person name="Ivanova N."/>
            <person name="Sikorski J."/>
            <person name="Chertkov O."/>
            <person name="Nolan M."/>
            <person name="Lucas S."/>
            <person name="Hammon N."/>
            <person name="Deshpande S."/>
            <person name="Cheng J.F."/>
            <person name="Tapia R."/>
            <person name="Han C."/>
            <person name="Goodwin L."/>
            <person name="Pitluck S."/>
            <person name="Huntemann M."/>
            <person name="Liolios K."/>
            <person name="Pagani I."/>
            <person name="Mavromatis K."/>
            <person name="Ovchinikova G."/>
            <person name="Pati A."/>
            <person name="Chen A."/>
            <person name="Palaniappan K."/>
            <person name="Land M."/>
            <person name="Hauser L."/>
            <person name="Brambilla E.M."/>
            <person name="Kannan K.P."/>
            <person name="Rohde M."/>
            <person name="Tindall B.J."/>
            <person name="Goker M."/>
            <person name="Detter J.C."/>
            <person name="Woyke T."/>
            <person name="Bristow J."/>
            <person name="Eisen J.A."/>
            <person name="Markowitz V."/>
            <person name="Hugenholtz P."/>
            <person name="Kyrpides N.C."/>
            <person name="Klenk H.P."/>
            <person name="Lapidus A."/>
        </authorList>
    </citation>
    <scope>NUCLEOTIDE SEQUENCE [LARGE SCALE GENOMIC DNA]</scope>
    <source>
        <strain evidence="3">ATCC 33744 / DSM 2228 / GSL</strain>
    </source>
</reference>
<feature type="transmembrane region" description="Helical" evidence="1">
    <location>
        <begin position="20"/>
        <end position="39"/>
    </location>
</feature>
<feature type="transmembrane region" description="Helical" evidence="1">
    <location>
        <begin position="74"/>
        <end position="93"/>
    </location>
</feature>
<dbReference type="eggNOG" id="ENOG502ZEH8">
    <property type="taxonomic scope" value="Bacteria"/>
</dbReference>
<name>E3DNF4_HALPG</name>
<dbReference type="RefSeq" id="WP_014552525.1">
    <property type="nucleotide sequence ID" value="NC_017455.1"/>
</dbReference>
<feature type="transmembrane region" description="Helical" evidence="1">
    <location>
        <begin position="45"/>
        <end position="62"/>
    </location>
</feature>
<dbReference type="OrthoDB" id="6687343at2"/>
<sequence length="379" mass="44271">MTTKKKSINLKYNNLKLGEIYPSDIIITLIFCLIFISQYMGVGKVYYQLSLIILVFFLYFFNNKMINFIFKKNNFFLFFLIFSIPIVVLITIIDKRLGPLFFLINFLSSIILAIFLYIKTERSIKLSKRIFLFLVIWFIFEGLQHGFSPKNINHYFLNSSRNSVSMIFIFSCIFLYLSYLNGNKNISLLPSIVLLIIAFMSYGRSGIILSAVIFISIWVYINFDNLSSLKLTLFFICSILMLFLLINLGSYIFTNTRLSAGLESPRFLINEAYFNEIDIVNLIVGFDYRKISIISQYNNNPHNSFILLHYNIGLGSIFLLVVILIYFIKGLINYSLKNILIIIFCLVFLLRVFFDTIAFIGIYDFLFFYSLLSINRQLV</sequence>
<feature type="transmembrane region" description="Helical" evidence="1">
    <location>
        <begin position="305"/>
        <end position="327"/>
    </location>
</feature>
<organism evidence="2 3">
    <name type="scientific">Halanaerobium praevalens (strain ATCC 33744 / DSM 2228 / GSL)</name>
    <dbReference type="NCBI Taxonomy" id="572479"/>
    <lineage>
        <taxon>Bacteria</taxon>
        <taxon>Bacillati</taxon>
        <taxon>Bacillota</taxon>
        <taxon>Clostridia</taxon>
        <taxon>Halanaerobiales</taxon>
        <taxon>Halanaerobiaceae</taxon>
        <taxon>Halanaerobium</taxon>
    </lineage>
</organism>
<proteinExistence type="predicted"/>
<dbReference type="KEGG" id="hpk:Hprae_0336"/>
<evidence type="ECO:0008006" key="4">
    <source>
        <dbReference type="Google" id="ProtNLM"/>
    </source>
</evidence>
<dbReference type="EMBL" id="CP002175">
    <property type="protein sequence ID" value="ADO76492.1"/>
    <property type="molecule type" value="Genomic_DNA"/>
</dbReference>
<feature type="transmembrane region" description="Helical" evidence="1">
    <location>
        <begin position="233"/>
        <end position="253"/>
    </location>
</feature>
<dbReference type="HOGENOM" id="CLU_743268_0_0_9"/>
<accession>E3DNF4</accession>
<dbReference type="PATRIC" id="fig|572479.3.peg.341"/>
<keyword evidence="1" id="KW-0472">Membrane</keyword>
<feature type="transmembrane region" description="Helical" evidence="1">
    <location>
        <begin position="99"/>
        <end position="118"/>
    </location>
</feature>
<keyword evidence="3" id="KW-1185">Reference proteome</keyword>